<evidence type="ECO:0000256" key="2">
    <source>
        <dbReference type="ARBA" id="ARBA00022475"/>
    </source>
</evidence>
<proteinExistence type="predicted"/>
<dbReference type="InterPro" id="IPR052053">
    <property type="entry name" value="IM_YidH-like"/>
</dbReference>
<evidence type="ECO:0000256" key="1">
    <source>
        <dbReference type="ARBA" id="ARBA00004651"/>
    </source>
</evidence>
<dbReference type="PANTHER" id="PTHR34187">
    <property type="entry name" value="FGR18P"/>
    <property type="match status" value="1"/>
</dbReference>
<evidence type="ECO:0000256" key="6">
    <source>
        <dbReference type="SAM" id="Phobius"/>
    </source>
</evidence>
<name>A0A8E2DK47_9APHY</name>
<feature type="domain" description="DUF202" evidence="7">
    <location>
        <begin position="11"/>
        <end position="83"/>
    </location>
</feature>
<evidence type="ECO:0000256" key="3">
    <source>
        <dbReference type="ARBA" id="ARBA00022692"/>
    </source>
</evidence>
<feature type="non-terminal residue" evidence="8">
    <location>
        <position position="117"/>
    </location>
</feature>
<keyword evidence="3 6" id="KW-0812">Transmembrane</keyword>
<accession>A0A8E2DK47</accession>
<protein>
    <recommendedName>
        <fullName evidence="7">DUF202 domain-containing protein</fullName>
    </recommendedName>
</protein>
<dbReference type="Proteomes" id="UP000250043">
    <property type="component" value="Unassembled WGS sequence"/>
</dbReference>
<organism evidence="8 9">
    <name type="scientific">Obba rivulosa</name>
    <dbReference type="NCBI Taxonomy" id="1052685"/>
    <lineage>
        <taxon>Eukaryota</taxon>
        <taxon>Fungi</taxon>
        <taxon>Dikarya</taxon>
        <taxon>Basidiomycota</taxon>
        <taxon>Agaricomycotina</taxon>
        <taxon>Agaricomycetes</taxon>
        <taxon>Polyporales</taxon>
        <taxon>Gelatoporiaceae</taxon>
        <taxon>Obba</taxon>
    </lineage>
</organism>
<keyword evidence="5 6" id="KW-0472">Membrane</keyword>
<gene>
    <name evidence="8" type="ORF">OBBRIDRAFT_704909</name>
</gene>
<dbReference type="OrthoDB" id="199599at2759"/>
<feature type="transmembrane region" description="Helical" evidence="6">
    <location>
        <begin position="20"/>
        <end position="43"/>
    </location>
</feature>
<dbReference type="AlphaFoldDB" id="A0A8E2DK47"/>
<evidence type="ECO:0000256" key="4">
    <source>
        <dbReference type="ARBA" id="ARBA00022989"/>
    </source>
</evidence>
<keyword evidence="4 6" id="KW-1133">Transmembrane helix</keyword>
<keyword evidence="9" id="KW-1185">Reference proteome</keyword>
<feature type="transmembrane region" description="Helical" evidence="6">
    <location>
        <begin position="55"/>
        <end position="76"/>
    </location>
</feature>
<feature type="non-terminal residue" evidence="8">
    <location>
        <position position="1"/>
    </location>
</feature>
<comment type="subcellular location">
    <subcellularLocation>
        <location evidence="1">Cell membrane</location>
        <topology evidence="1">Multi-pass membrane protein</topology>
    </subcellularLocation>
</comment>
<evidence type="ECO:0000256" key="5">
    <source>
        <dbReference type="ARBA" id="ARBA00023136"/>
    </source>
</evidence>
<evidence type="ECO:0000259" key="7">
    <source>
        <dbReference type="Pfam" id="PF02656"/>
    </source>
</evidence>
<dbReference type="GO" id="GO:0005886">
    <property type="term" value="C:plasma membrane"/>
    <property type="evidence" value="ECO:0007669"/>
    <property type="project" value="UniProtKB-SubCell"/>
</dbReference>
<dbReference type="InterPro" id="IPR003807">
    <property type="entry name" value="DUF202"/>
</dbReference>
<dbReference type="Pfam" id="PF02656">
    <property type="entry name" value="DUF202"/>
    <property type="match status" value="1"/>
</dbReference>
<evidence type="ECO:0000313" key="8">
    <source>
        <dbReference type="EMBL" id="OCH91090.1"/>
    </source>
</evidence>
<keyword evidence="2" id="KW-1003">Cell membrane</keyword>
<dbReference type="EMBL" id="KV722391">
    <property type="protein sequence ID" value="OCH91090.1"/>
    <property type="molecule type" value="Genomic_DNA"/>
</dbReference>
<sequence length="117" mass="12460">LTLENSGSVARDHLASERTFLAYVRTSLTIASTGVALVQLFTISAETSNKGLEKYSRPIGATIIIIGLLMLALGIVRYFKVQSALVRGMYPVARMSAFVVAAVLSTVIVVVFGILLG</sequence>
<feature type="transmembrane region" description="Helical" evidence="6">
    <location>
        <begin position="96"/>
        <end position="116"/>
    </location>
</feature>
<reference evidence="8 9" key="1">
    <citation type="submission" date="2016-07" db="EMBL/GenBank/DDBJ databases">
        <title>Draft genome of the white-rot fungus Obba rivulosa 3A-2.</title>
        <authorList>
            <consortium name="DOE Joint Genome Institute"/>
            <person name="Miettinen O."/>
            <person name="Riley R."/>
            <person name="Acob R."/>
            <person name="Barry K."/>
            <person name="Cullen D."/>
            <person name="De Vries R."/>
            <person name="Hainaut M."/>
            <person name="Hatakka A."/>
            <person name="Henrissat B."/>
            <person name="Hilden K."/>
            <person name="Kuo R."/>
            <person name="Labutti K."/>
            <person name="Lipzen A."/>
            <person name="Makela M.R."/>
            <person name="Sandor L."/>
            <person name="Spatafora J.W."/>
            <person name="Grigoriev I.V."/>
            <person name="Hibbett D.S."/>
        </authorList>
    </citation>
    <scope>NUCLEOTIDE SEQUENCE [LARGE SCALE GENOMIC DNA]</scope>
    <source>
        <strain evidence="8 9">3A-2</strain>
    </source>
</reference>
<dbReference type="PANTHER" id="PTHR34187:SF2">
    <property type="entry name" value="DUF202 DOMAIN-CONTAINING PROTEIN"/>
    <property type="match status" value="1"/>
</dbReference>
<evidence type="ECO:0000313" key="9">
    <source>
        <dbReference type="Proteomes" id="UP000250043"/>
    </source>
</evidence>